<feature type="compositionally biased region" description="Low complexity" evidence="1">
    <location>
        <begin position="244"/>
        <end position="270"/>
    </location>
</feature>
<gene>
    <name evidence="2" type="ORF">CHGG_06659</name>
</gene>
<dbReference type="EMBL" id="CH408031">
    <property type="protein sequence ID" value="EAQ90040.1"/>
    <property type="molecule type" value="Genomic_DNA"/>
</dbReference>
<feature type="region of interest" description="Disordered" evidence="1">
    <location>
        <begin position="520"/>
        <end position="562"/>
    </location>
</feature>
<dbReference type="InParanoid" id="Q2H3V6"/>
<name>Q2H3V6_CHAGB</name>
<dbReference type="OMA" id="QRNAINT"/>
<evidence type="ECO:0000313" key="3">
    <source>
        <dbReference type="Proteomes" id="UP000001056"/>
    </source>
</evidence>
<keyword evidence="3" id="KW-1185">Reference proteome</keyword>
<dbReference type="OrthoDB" id="4850804at2759"/>
<accession>Q2H3V6</accession>
<dbReference type="VEuPathDB" id="FungiDB:CHGG_06659"/>
<sequence length="926" mass="98245">MPLFLGQTGGSLGTAGCGAMTCHLGPLLPERDLHVEDDLSPLASISSWTNSAKSELSEFGYRCHAIPLPLQAGPPPTLDFQRNAINTISLQASKPRLTDLGNNCGIPDAGLFLTPPDHRDTSVPMTGMARHGSVGAFSGFSVCQPALGASLQWLPAIGTAELDDMINAFLPGPASIQDKRAHISMDFFEFSRQTGENFKFYPVPSGSFTPVTASPATSALYDSGYASSFNHSPVLSEQGSWTQSPAPFAPAASGSKPRSSASKRSSTSSSRQQTVDFANHPGMRILTKDGRDVTNSASRGCKTKEQRDHAHLMRIIKACDACKKKKVRCDPSHRKRNASQTSATQTEQKPTKKAKKADEPAPVAVANAAADFTAADPFAAESLSFPSFDIGYPQDSEEFWNEFVALDQEPVAIAPTSTIDDLFFDSFTDVQSFFSPTPGSTATSPSHILTPITPERSDASPAIASDYAIGAPGEFSLEDPAVPYLNPGVAHGTNYLDFNLYSPGPELFDEDPVLQMRDLGSQQHSPQSTSPGTQHSAQASPTLTSDVSQTRSTGELHGGENHTVTAVVHDDAWYYDPGDTLHDKPQPSAHHSPTNLQLSTNHNRVIDDGDSSHSRYRHISGGNSDAFATLIVQSSVSQSSAPTVLGSVTSTSTVVANVTQSSVSPTRAPRPRRVTSASAPPGGALAPPGRSPASTQVSQNGKLDVYAKASPSTAAPDRGSLGCTTKTATETAFQQYHKVVGSTARASSLRFVQSCTKGFKSQQLVTRRASGSPTPEDEKHATQQATAAVNATLATMLFSTLPKRRDVAGEDVHLNAFFFQLAVFGLVSFLCASALQAHLANQVNLVNILAITSISLARLAPRCSGPSSATWVASEPLQPPTPSGILNNVKLKVQSVVTGLEDLKSSGSWRARSSMPRLPTVRLLRI</sequence>
<feature type="region of interest" description="Disordered" evidence="1">
    <location>
        <begin position="659"/>
        <end position="699"/>
    </location>
</feature>
<dbReference type="RefSeq" id="XP_001222754.1">
    <property type="nucleotide sequence ID" value="XM_001222753.1"/>
</dbReference>
<dbReference type="eggNOG" id="ENOG502RS5Y">
    <property type="taxonomic scope" value="Eukaryota"/>
</dbReference>
<feature type="compositionally biased region" description="Polar residues" evidence="1">
    <location>
        <begin position="520"/>
        <end position="553"/>
    </location>
</feature>
<proteinExistence type="predicted"/>
<feature type="region of interest" description="Disordered" evidence="1">
    <location>
        <begin position="577"/>
        <end position="596"/>
    </location>
</feature>
<reference evidence="3" key="1">
    <citation type="journal article" date="2015" name="Genome Announc.">
        <title>Draft genome sequence of the cellulolytic fungus Chaetomium globosum.</title>
        <authorList>
            <person name="Cuomo C.A."/>
            <person name="Untereiner W.A."/>
            <person name="Ma L.-J."/>
            <person name="Grabherr M."/>
            <person name="Birren B.W."/>
        </authorList>
    </citation>
    <scope>NUCLEOTIDE SEQUENCE [LARGE SCALE GENOMIC DNA]</scope>
    <source>
        <strain evidence="3">ATCC 6205 / CBS 148.51 / DSM 1962 / NBRC 6347 / NRRL 1970</strain>
    </source>
</reference>
<feature type="compositionally biased region" description="Polar residues" evidence="1">
    <location>
        <begin position="338"/>
        <end position="348"/>
    </location>
</feature>
<protein>
    <submittedName>
        <fullName evidence="2">Uncharacterized protein</fullName>
    </submittedName>
</protein>
<organism evidence="2 3">
    <name type="scientific">Chaetomium globosum (strain ATCC 6205 / CBS 148.51 / DSM 1962 / NBRC 6347 / NRRL 1970)</name>
    <name type="common">Soil fungus</name>
    <dbReference type="NCBI Taxonomy" id="306901"/>
    <lineage>
        <taxon>Eukaryota</taxon>
        <taxon>Fungi</taxon>
        <taxon>Dikarya</taxon>
        <taxon>Ascomycota</taxon>
        <taxon>Pezizomycotina</taxon>
        <taxon>Sordariomycetes</taxon>
        <taxon>Sordariomycetidae</taxon>
        <taxon>Sordariales</taxon>
        <taxon>Chaetomiaceae</taxon>
        <taxon>Chaetomium</taxon>
    </lineage>
</organism>
<dbReference type="Proteomes" id="UP000001056">
    <property type="component" value="Unassembled WGS sequence"/>
</dbReference>
<evidence type="ECO:0000313" key="2">
    <source>
        <dbReference type="EMBL" id="EAQ90040.1"/>
    </source>
</evidence>
<dbReference type="AlphaFoldDB" id="Q2H3V6"/>
<feature type="compositionally biased region" description="Low complexity" evidence="1">
    <location>
        <begin position="676"/>
        <end position="694"/>
    </location>
</feature>
<dbReference type="HOGENOM" id="CLU_019371_0_0_1"/>
<feature type="region of interest" description="Disordered" evidence="1">
    <location>
        <begin position="329"/>
        <end position="361"/>
    </location>
</feature>
<feature type="region of interest" description="Disordered" evidence="1">
    <location>
        <begin position="236"/>
        <end position="306"/>
    </location>
</feature>
<evidence type="ECO:0000256" key="1">
    <source>
        <dbReference type="SAM" id="MobiDB-lite"/>
    </source>
</evidence>
<dbReference type="GeneID" id="4391481"/>